<protein>
    <submittedName>
        <fullName evidence="2">Glycosyl transferase, family 28</fullName>
    </submittedName>
</protein>
<organism evidence="2 3">
    <name type="scientific">Acidipropionibacterium acidipropionici (strain ATCC 4875 / DSM 20272 / JCM 6432 / NBRC 12425 / NCIMB 8070 / 4)</name>
    <name type="common">Propionibacterium acidipropionici</name>
    <dbReference type="NCBI Taxonomy" id="1171373"/>
    <lineage>
        <taxon>Bacteria</taxon>
        <taxon>Bacillati</taxon>
        <taxon>Actinomycetota</taxon>
        <taxon>Actinomycetes</taxon>
        <taxon>Propionibacteriales</taxon>
        <taxon>Propionibacteriaceae</taxon>
        <taxon>Acidipropionibacterium</taxon>
    </lineage>
</organism>
<dbReference type="InterPro" id="IPR050426">
    <property type="entry name" value="Glycosyltransferase_28"/>
</dbReference>
<dbReference type="PATRIC" id="fig|1171373.8.peg.2642"/>
<dbReference type="Proteomes" id="UP000000214">
    <property type="component" value="Chromosome"/>
</dbReference>
<dbReference type="PANTHER" id="PTHR48050:SF13">
    <property type="entry name" value="STEROL 3-BETA-GLUCOSYLTRANSFERASE UGT80A2"/>
    <property type="match status" value="1"/>
</dbReference>
<dbReference type="FunFam" id="3.40.50.2000:FF:000009">
    <property type="entry name" value="Sterol 3-beta-glucosyltransferase UGT80A2"/>
    <property type="match status" value="1"/>
</dbReference>
<dbReference type="EMBL" id="CP003493">
    <property type="protein sequence ID" value="AFV90456.1"/>
    <property type="molecule type" value="Genomic_DNA"/>
</dbReference>
<dbReference type="GO" id="GO:0008194">
    <property type="term" value="F:UDP-glycosyltransferase activity"/>
    <property type="evidence" value="ECO:0007669"/>
    <property type="project" value="InterPro"/>
</dbReference>
<dbReference type="CDD" id="cd03784">
    <property type="entry name" value="GT1_Gtf-like"/>
    <property type="match status" value="1"/>
</dbReference>
<gene>
    <name evidence="2" type="ordered locus">PACID_26850</name>
</gene>
<feature type="domain" description="Erythromycin biosynthesis protein CIII-like C-terminal" evidence="1">
    <location>
        <begin position="282"/>
        <end position="381"/>
    </location>
</feature>
<dbReference type="InterPro" id="IPR002213">
    <property type="entry name" value="UDP_glucos_trans"/>
</dbReference>
<evidence type="ECO:0000313" key="3">
    <source>
        <dbReference type="Proteomes" id="UP000000214"/>
    </source>
</evidence>
<dbReference type="Pfam" id="PF06722">
    <property type="entry name" value="EryCIII-like_C"/>
    <property type="match status" value="1"/>
</dbReference>
<dbReference type="Gene3D" id="3.40.50.2000">
    <property type="entry name" value="Glycogen Phosphorylase B"/>
    <property type="match status" value="2"/>
</dbReference>
<evidence type="ECO:0000313" key="2">
    <source>
        <dbReference type="EMBL" id="AFV90456.1"/>
    </source>
</evidence>
<dbReference type="GO" id="GO:0016758">
    <property type="term" value="F:hexosyltransferase activity"/>
    <property type="evidence" value="ECO:0007669"/>
    <property type="project" value="UniProtKB-ARBA"/>
</dbReference>
<dbReference type="KEGG" id="pbo:PACID_26850"/>
<name>K7RVN9_ACIA4</name>
<dbReference type="SUPFAM" id="SSF53756">
    <property type="entry name" value="UDP-Glycosyltransferase/glycogen phosphorylase"/>
    <property type="match status" value="1"/>
</dbReference>
<sequence>MRVVISSYGSEGDSAPLITLARHMQGHGDRVRLLLERDGADRARSLGLDAEALAGDLRAARRRAKGDPTLQLGFRRIAEWARQTRQAAEEADVVVGSGLGAQACQVAAAAAGRPFVGVTMFPIVPTSAFSSPLALLPVPRVVNRPTNALIQHLLWGAFGRALRPVYREWGMQPLPLRFDDHPTLCAVSPALLAEPTDWPASARVVGDLAEAVERGSADALTEGLDPDLLSFLDTGPAPVYVGFGSMAVPDADRVRDAVLGLARERRVVFSPGWSGVDLPSGPNLHVIARVPHDILFPRMAVIVHHGGAGTLHAAARAGVPQVIVPMGGDQSWWAGRAHAAGIAAAPVKVRGLDARRLGDAVIEAGTRAPRAREVAAEMASEDGCDAVDRAIHSAATR</sequence>
<dbReference type="GO" id="GO:0017000">
    <property type="term" value="P:antibiotic biosynthetic process"/>
    <property type="evidence" value="ECO:0007669"/>
    <property type="project" value="UniProtKB-ARBA"/>
</dbReference>
<reference evidence="2 3" key="1">
    <citation type="journal article" date="2012" name="BMC Genomics">
        <title>The genome sequence of Propionibacterium acidipropionici provides insights into its biotechnological and industrial potential.</title>
        <authorList>
            <person name="Parizzi L.P."/>
            <person name="Grassi M.C."/>
            <person name="Llerena L.A."/>
            <person name="Carazzolle M.F."/>
            <person name="Queiroz V.L."/>
            <person name="Lunardi I."/>
            <person name="Zeidler A.F."/>
            <person name="Teixeira P.J."/>
            <person name="Mieczkowski P."/>
            <person name="Rincones J."/>
            <person name="Pereira G.A."/>
        </authorList>
    </citation>
    <scope>NUCLEOTIDE SEQUENCE [LARGE SCALE GENOMIC DNA]</scope>
    <source>
        <strain evidence="3">ATCC 4875 / DSM 20272 / JCM 6432 / NBRC 12425 / NCIMB 8070</strain>
    </source>
</reference>
<dbReference type="STRING" id="1171373.PACID_26850"/>
<dbReference type="AlphaFoldDB" id="K7RVN9"/>
<accession>K7RVN9</accession>
<keyword evidence="2" id="KW-0808">Transferase</keyword>
<dbReference type="PANTHER" id="PTHR48050">
    <property type="entry name" value="STEROL 3-BETA-GLUCOSYLTRANSFERASE"/>
    <property type="match status" value="1"/>
</dbReference>
<proteinExistence type="predicted"/>
<dbReference type="InterPro" id="IPR010610">
    <property type="entry name" value="EryCIII-like_C"/>
</dbReference>
<dbReference type="HOGENOM" id="CLU_000537_8_0_11"/>
<evidence type="ECO:0000259" key="1">
    <source>
        <dbReference type="Pfam" id="PF06722"/>
    </source>
</evidence>
<dbReference type="eggNOG" id="COG1819">
    <property type="taxonomic scope" value="Bacteria"/>
</dbReference>